<dbReference type="AlphaFoldDB" id="A0A9P3H9S4"/>
<dbReference type="Gene3D" id="3.80.10.10">
    <property type="entry name" value="Ribonuclease Inhibitor"/>
    <property type="match status" value="1"/>
</dbReference>
<evidence type="ECO:0000313" key="2">
    <source>
        <dbReference type="EMBL" id="GJJ72735.1"/>
    </source>
</evidence>
<reference evidence="2" key="2">
    <citation type="journal article" date="2022" name="Microbiol. Resour. Announc.">
        <title>Whole-Genome Sequence of Entomortierella parvispora E1425, a Mucoromycotan Fungus Associated with Burkholderiaceae-Related Endosymbiotic Bacteria.</title>
        <authorList>
            <person name="Herlambang A."/>
            <person name="Guo Y."/>
            <person name="Takashima Y."/>
            <person name="Narisawa K."/>
            <person name="Ohta H."/>
            <person name="Nishizawa T."/>
        </authorList>
    </citation>
    <scope>NUCLEOTIDE SEQUENCE</scope>
    <source>
        <strain evidence="2">E1425</strain>
    </source>
</reference>
<dbReference type="Pfam" id="PF12937">
    <property type="entry name" value="F-box-like"/>
    <property type="match status" value="1"/>
</dbReference>
<dbReference type="InterPro" id="IPR032675">
    <property type="entry name" value="LRR_dom_sf"/>
</dbReference>
<dbReference type="SUPFAM" id="SSF81383">
    <property type="entry name" value="F-box domain"/>
    <property type="match status" value="1"/>
</dbReference>
<dbReference type="EMBL" id="BQFW01000007">
    <property type="protein sequence ID" value="GJJ72735.1"/>
    <property type="molecule type" value="Genomic_DNA"/>
</dbReference>
<dbReference type="SUPFAM" id="SSF52047">
    <property type="entry name" value="RNI-like"/>
    <property type="match status" value="1"/>
</dbReference>
<organism evidence="2 3">
    <name type="scientific">Entomortierella parvispora</name>
    <dbReference type="NCBI Taxonomy" id="205924"/>
    <lineage>
        <taxon>Eukaryota</taxon>
        <taxon>Fungi</taxon>
        <taxon>Fungi incertae sedis</taxon>
        <taxon>Mucoromycota</taxon>
        <taxon>Mortierellomycotina</taxon>
        <taxon>Mortierellomycetes</taxon>
        <taxon>Mortierellales</taxon>
        <taxon>Mortierellaceae</taxon>
        <taxon>Entomortierella</taxon>
    </lineage>
</organism>
<dbReference type="Proteomes" id="UP000827284">
    <property type="component" value="Unassembled WGS sequence"/>
</dbReference>
<name>A0A9P3H9S4_9FUNG</name>
<dbReference type="InterPro" id="IPR001810">
    <property type="entry name" value="F-box_dom"/>
</dbReference>
<feature type="domain" description="F-box" evidence="1">
    <location>
        <begin position="11"/>
        <end position="50"/>
    </location>
</feature>
<accession>A0A9P3H9S4</accession>
<evidence type="ECO:0000259" key="1">
    <source>
        <dbReference type="Pfam" id="PF12937"/>
    </source>
</evidence>
<dbReference type="InterPro" id="IPR036047">
    <property type="entry name" value="F-box-like_dom_sf"/>
</dbReference>
<dbReference type="CDD" id="cd09917">
    <property type="entry name" value="F-box_SF"/>
    <property type="match status" value="1"/>
</dbReference>
<evidence type="ECO:0000313" key="3">
    <source>
        <dbReference type="Proteomes" id="UP000827284"/>
    </source>
</evidence>
<protein>
    <recommendedName>
        <fullName evidence="1">F-box domain-containing protein</fullName>
    </recommendedName>
</protein>
<sequence length="500" mass="56864">MDRQNNIFEIPEVARMIAQYLEGSKSMVNCLRVCRRWYMIFLPYNWASVYVESGRLAACTDLLVKYAPFIHKIKLYSSRFCNLPTTFPFLMQLETEFLPVMWTPSKGTLTAYKNSLLGLIKDHQQTLRELIIDSAMNDKLFDTVAGCSRLRKFVGNNFTVDCTPEQYLALHPRVWANVESLHLNGEFMTQKKYVTLAQAIKARKTLAPTKIKNLSFNVFDLKLKAMLIPLFIIMTSPELVRLSWPARKDIYARYTEVVPMEILAKAAKARALNCPRLQELSLQSASFNESDLASVMGALPSVTKLDLSFALYSFGMKSAKALTTDYPIFRTTLTELRLENCSLGGPATLEILASLSGLKVFIASGVSSKELVKDNRPWVCLGLERLVLGFTQDINSEDKSELFLERLAKLEKLEYLNVDSVYCQKALRLTLDGGLDRLKSLRSLTHLRGSDFHGSCFKWGLAEAEWVTQHWVNMRTFGAVAVDQEARKHFMERNVCISEY</sequence>
<proteinExistence type="predicted"/>
<comment type="caution">
    <text evidence="2">The sequence shown here is derived from an EMBL/GenBank/DDBJ whole genome shotgun (WGS) entry which is preliminary data.</text>
</comment>
<reference evidence="2" key="1">
    <citation type="submission" date="2021-11" db="EMBL/GenBank/DDBJ databases">
        <authorList>
            <person name="Herlambang A."/>
            <person name="Guo Y."/>
            <person name="Takashima Y."/>
            <person name="Nishizawa T."/>
        </authorList>
    </citation>
    <scope>NUCLEOTIDE SEQUENCE</scope>
    <source>
        <strain evidence="2">E1425</strain>
    </source>
</reference>
<keyword evidence="3" id="KW-1185">Reference proteome</keyword>
<dbReference type="OrthoDB" id="550575at2759"/>
<gene>
    <name evidence="2" type="ORF">EMPS_05093</name>
</gene>